<dbReference type="PRINTS" id="PR00039">
    <property type="entry name" value="HTHLYSR"/>
</dbReference>
<gene>
    <name evidence="6" type="ORF">N8A98_00145</name>
</gene>
<dbReference type="Proteomes" id="UP001061862">
    <property type="component" value="Plasmid p_unnamed1"/>
</dbReference>
<evidence type="ECO:0000313" key="6">
    <source>
        <dbReference type="EMBL" id="UXN67971.1"/>
    </source>
</evidence>
<dbReference type="Gene3D" id="3.40.190.290">
    <property type="match status" value="1"/>
</dbReference>
<dbReference type="InterPro" id="IPR036390">
    <property type="entry name" value="WH_DNA-bd_sf"/>
</dbReference>
<feature type="domain" description="HTH lysR-type" evidence="5">
    <location>
        <begin position="1"/>
        <end position="58"/>
    </location>
</feature>
<dbReference type="InterPro" id="IPR000847">
    <property type="entry name" value="LysR_HTH_N"/>
</dbReference>
<comment type="similarity">
    <text evidence="1">Belongs to the LysR transcriptional regulatory family.</text>
</comment>
<dbReference type="InterPro" id="IPR005119">
    <property type="entry name" value="LysR_subst-bd"/>
</dbReference>
<evidence type="ECO:0000259" key="5">
    <source>
        <dbReference type="PROSITE" id="PS50931"/>
    </source>
</evidence>
<dbReference type="EMBL" id="CP104964">
    <property type="protein sequence ID" value="UXN67971.1"/>
    <property type="molecule type" value="Genomic_DNA"/>
</dbReference>
<keyword evidence="3" id="KW-0238">DNA-binding</keyword>
<reference evidence="6 7" key="1">
    <citation type="submission" date="2022-09" db="EMBL/GenBank/DDBJ databases">
        <title>Interaction between co-microsymbionts with complementary sets of symbiotic genes in legume-rhizobium systems.</title>
        <authorList>
            <person name="Safronova V."/>
            <person name="Sazanova A."/>
            <person name="Afonin A."/>
            <person name="Chirak E."/>
        </authorList>
    </citation>
    <scope>NUCLEOTIDE SEQUENCE [LARGE SCALE GENOMIC DNA]</scope>
    <source>
        <strain evidence="6 7">A18/4-1</strain>
        <plasmid evidence="6 7">p_unnamed1</plasmid>
    </source>
</reference>
<dbReference type="Pfam" id="PF00126">
    <property type="entry name" value="HTH_1"/>
    <property type="match status" value="1"/>
</dbReference>
<dbReference type="Gene3D" id="1.10.10.10">
    <property type="entry name" value="Winged helix-like DNA-binding domain superfamily/Winged helix DNA-binding domain"/>
    <property type="match status" value="1"/>
</dbReference>
<keyword evidence="4" id="KW-0804">Transcription</keyword>
<evidence type="ECO:0000256" key="3">
    <source>
        <dbReference type="ARBA" id="ARBA00023125"/>
    </source>
</evidence>
<dbReference type="RefSeq" id="WP_262165547.1">
    <property type="nucleotide sequence ID" value="NZ_CP104964.1"/>
</dbReference>
<keyword evidence="6" id="KW-0614">Plasmid</keyword>
<evidence type="ECO:0000256" key="4">
    <source>
        <dbReference type="ARBA" id="ARBA00023163"/>
    </source>
</evidence>
<dbReference type="SUPFAM" id="SSF53850">
    <property type="entry name" value="Periplasmic binding protein-like II"/>
    <property type="match status" value="1"/>
</dbReference>
<name>A0ABY6C9L4_9HYPH</name>
<protein>
    <submittedName>
        <fullName evidence="6">LysR substrate-binding domain-containing protein</fullName>
    </submittedName>
</protein>
<accession>A0ABY6C9L4</accession>
<evidence type="ECO:0000256" key="2">
    <source>
        <dbReference type="ARBA" id="ARBA00023015"/>
    </source>
</evidence>
<dbReference type="PROSITE" id="PS50931">
    <property type="entry name" value="HTH_LYSR"/>
    <property type="match status" value="1"/>
</dbReference>
<evidence type="ECO:0000313" key="7">
    <source>
        <dbReference type="Proteomes" id="UP001061862"/>
    </source>
</evidence>
<dbReference type="InterPro" id="IPR036388">
    <property type="entry name" value="WH-like_DNA-bd_sf"/>
</dbReference>
<keyword evidence="7" id="KW-1185">Reference proteome</keyword>
<dbReference type="PANTHER" id="PTHR30126">
    <property type="entry name" value="HTH-TYPE TRANSCRIPTIONAL REGULATOR"/>
    <property type="match status" value="1"/>
</dbReference>
<organism evidence="6 7">
    <name type="scientific">Devosia neptuniae</name>
    <dbReference type="NCBI Taxonomy" id="191302"/>
    <lineage>
        <taxon>Bacteria</taxon>
        <taxon>Pseudomonadati</taxon>
        <taxon>Pseudomonadota</taxon>
        <taxon>Alphaproteobacteria</taxon>
        <taxon>Hyphomicrobiales</taxon>
        <taxon>Devosiaceae</taxon>
        <taxon>Devosia</taxon>
    </lineage>
</organism>
<sequence>MNFVQLRAFHAVAQYGTFSAAAQALSVSQPAVTQHVRALEEAIGGRLFHRRGTGVELTADGNDLLPHVHQIIKGFEDVYARLEDGKQLRVGHLAIGLCGPHVAMPLIRQFRATHPGVRIDTRMHNSSQLLELVAQLRVDLAVVTLTVPVNDLVCHKLADQDVLLLVPADHEWAKRDAIDIAELEGRPFVLREHGSMTQRVFDTALAASGVGIRRELELSSREAVKEAVAAGLGLGVVLDKELGYDSRLAGVKLTGADLSAAEYLVAHPEVSELGAVREFIATSFSAARTEVL</sequence>
<proteinExistence type="inferred from homology"/>
<dbReference type="PANTHER" id="PTHR30126:SF94">
    <property type="entry name" value="LYSR FAMILY TRANSCRIPTIONAL REGULATOR"/>
    <property type="match status" value="1"/>
</dbReference>
<dbReference type="SUPFAM" id="SSF46785">
    <property type="entry name" value="Winged helix' DNA-binding domain"/>
    <property type="match status" value="1"/>
</dbReference>
<evidence type="ECO:0000256" key="1">
    <source>
        <dbReference type="ARBA" id="ARBA00009437"/>
    </source>
</evidence>
<geneLocation type="plasmid" evidence="6 7">
    <name>p_unnamed1</name>
</geneLocation>
<dbReference type="Pfam" id="PF03466">
    <property type="entry name" value="LysR_substrate"/>
    <property type="match status" value="1"/>
</dbReference>
<keyword evidence="2" id="KW-0805">Transcription regulation</keyword>